<reference evidence="7 8" key="1">
    <citation type="submission" date="2019-06" db="EMBL/GenBank/DDBJ databases">
        <title>New taxonomy in bacterial strain CC-CFT640, isolated from vineyard.</title>
        <authorList>
            <person name="Lin S.-Y."/>
            <person name="Tsai C.-F."/>
            <person name="Young C.-C."/>
        </authorList>
    </citation>
    <scope>NUCLEOTIDE SEQUENCE [LARGE SCALE GENOMIC DNA]</scope>
    <source>
        <strain evidence="7 8">CC-CFT640</strain>
    </source>
</reference>
<accession>A0A5C8PMR9</accession>
<keyword evidence="8" id="KW-1185">Reference proteome</keyword>
<evidence type="ECO:0000313" key="7">
    <source>
        <dbReference type="EMBL" id="TXL74886.1"/>
    </source>
</evidence>
<dbReference type="SUPFAM" id="SSF54611">
    <property type="entry name" value="SecB-like"/>
    <property type="match status" value="1"/>
</dbReference>
<dbReference type="InterPro" id="IPR003708">
    <property type="entry name" value="SecB"/>
</dbReference>
<dbReference type="Gene3D" id="3.10.420.10">
    <property type="entry name" value="SecB-like"/>
    <property type="match status" value="1"/>
</dbReference>
<dbReference type="AlphaFoldDB" id="A0A5C8PMR9"/>
<evidence type="ECO:0000256" key="4">
    <source>
        <dbReference type="ARBA" id="ARBA00023010"/>
    </source>
</evidence>
<proteinExistence type="inferred from homology"/>
<keyword evidence="4 6" id="KW-0811">Translocation</keyword>
<comment type="subunit">
    <text evidence="6">Homotetramer, a dimer of dimers. One homotetramer interacts with 1 SecA dimer.</text>
</comment>
<comment type="caution">
    <text evidence="7">The sequence shown here is derived from an EMBL/GenBank/DDBJ whole genome shotgun (WGS) entry which is preliminary data.</text>
</comment>
<evidence type="ECO:0000313" key="8">
    <source>
        <dbReference type="Proteomes" id="UP000321638"/>
    </source>
</evidence>
<dbReference type="GO" id="GO:0006457">
    <property type="term" value="P:protein folding"/>
    <property type="evidence" value="ECO:0007669"/>
    <property type="project" value="UniProtKB-UniRule"/>
</dbReference>
<dbReference type="HAMAP" id="MF_00821">
    <property type="entry name" value="SecB"/>
    <property type="match status" value="1"/>
</dbReference>
<dbReference type="OrthoDB" id="9795145at2"/>
<dbReference type="PANTHER" id="PTHR36918">
    <property type="match status" value="1"/>
</dbReference>
<dbReference type="GO" id="GO:0015031">
    <property type="term" value="P:protein transport"/>
    <property type="evidence" value="ECO:0007669"/>
    <property type="project" value="UniProtKB-UniRule"/>
</dbReference>
<dbReference type="NCBIfam" id="NF004392">
    <property type="entry name" value="PRK05751.1-3"/>
    <property type="match status" value="1"/>
</dbReference>
<keyword evidence="2 6" id="KW-0813">Transport</keyword>
<comment type="function">
    <text evidence="6">One of the proteins required for the normal export of preproteins out of the cell cytoplasm. It is a molecular chaperone that binds to a subset of precursor proteins, maintaining them in a translocation-competent state. It also specifically binds to its receptor SecA.</text>
</comment>
<evidence type="ECO:0000256" key="3">
    <source>
        <dbReference type="ARBA" id="ARBA00022927"/>
    </source>
</evidence>
<dbReference type="GO" id="GO:0005737">
    <property type="term" value="C:cytoplasm"/>
    <property type="evidence" value="ECO:0007669"/>
    <property type="project" value="UniProtKB-SubCell"/>
</dbReference>
<organism evidence="7 8">
    <name type="scientific">Vineibacter terrae</name>
    <dbReference type="NCBI Taxonomy" id="2586908"/>
    <lineage>
        <taxon>Bacteria</taxon>
        <taxon>Pseudomonadati</taxon>
        <taxon>Pseudomonadota</taxon>
        <taxon>Alphaproteobacteria</taxon>
        <taxon>Hyphomicrobiales</taxon>
        <taxon>Vineibacter</taxon>
    </lineage>
</organism>
<dbReference type="PRINTS" id="PR01594">
    <property type="entry name" value="SECBCHAPRONE"/>
</dbReference>
<evidence type="ECO:0000256" key="6">
    <source>
        <dbReference type="HAMAP-Rule" id="MF_00821"/>
    </source>
</evidence>
<dbReference type="EMBL" id="VDUZ01000016">
    <property type="protein sequence ID" value="TXL74886.1"/>
    <property type="molecule type" value="Genomic_DNA"/>
</dbReference>
<evidence type="ECO:0000256" key="2">
    <source>
        <dbReference type="ARBA" id="ARBA00022448"/>
    </source>
</evidence>
<protein>
    <recommendedName>
        <fullName evidence="6">Protein-export protein SecB</fullName>
    </recommendedName>
</protein>
<sequence>MSDTQNADTQLPPLTVHAQYVKDLSFENPRSPHSLMEQGQPQLGLNVLVKTRQLEGSTYEVALVVEADAKTEKGEVVFVLELVYGGVFTLGEIPQEAVGPMLLIECPRLLFPFARAVVANTTREAGFPPLQIAPVDFAALYRQQLEQAGQQVGTA</sequence>
<name>A0A5C8PMR9_9HYPH</name>
<dbReference type="PANTHER" id="PTHR36918:SF1">
    <property type="entry name" value="PROTEIN-EXPORT PROTEIN SECB"/>
    <property type="match status" value="1"/>
</dbReference>
<comment type="subcellular location">
    <subcellularLocation>
        <location evidence="6">Cytoplasm</location>
    </subcellularLocation>
</comment>
<evidence type="ECO:0000256" key="5">
    <source>
        <dbReference type="ARBA" id="ARBA00023186"/>
    </source>
</evidence>
<dbReference type="Proteomes" id="UP000321638">
    <property type="component" value="Unassembled WGS sequence"/>
</dbReference>
<comment type="similarity">
    <text evidence="1 6">Belongs to the SecB family.</text>
</comment>
<keyword evidence="5 6" id="KW-0143">Chaperone</keyword>
<dbReference type="GO" id="GO:0051262">
    <property type="term" value="P:protein tetramerization"/>
    <property type="evidence" value="ECO:0007669"/>
    <property type="project" value="InterPro"/>
</dbReference>
<keyword evidence="6" id="KW-0963">Cytoplasm</keyword>
<keyword evidence="3 6" id="KW-0653">Protein transport</keyword>
<dbReference type="Pfam" id="PF02556">
    <property type="entry name" value="SecB"/>
    <property type="match status" value="1"/>
</dbReference>
<evidence type="ECO:0000256" key="1">
    <source>
        <dbReference type="ARBA" id="ARBA00009990"/>
    </source>
</evidence>
<dbReference type="InterPro" id="IPR035958">
    <property type="entry name" value="SecB-like_sf"/>
</dbReference>
<dbReference type="NCBIfam" id="TIGR00809">
    <property type="entry name" value="secB"/>
    <property type="match status" value="1"/>
</dbReference>
<dbReference type="GO" id="GO:0051082">
    <property type="term" value="F:unfolded protein binding"/>
    <property type="evidence" value="ECO:0007669"/>
    <property type="project" value="InterPro"/>
</dbReference>
<dbReference type="RefSeq" id="WP_147847930.1">
    <property type="nucleotide sequence ID" value="NZ_DATAJT010000059.1"/>
</dbReference>
<gene>
    <name evidence="6 7" type="primary">secB</name>
    <name evidence="7" type="ORF">FHP25_15870</name>
</gene>